<dbReference type="RefSeq" id="WP_241036112.1">
    <property type="nucleotide sequence ID" value="NZ_BAAAJF010000020.1"/>
</dbReference>
<dbReference type="InterPro" id="IPR016181">
    <property type="entry name" value="Acyl_CoA_acyltransferase"/>
</dbReference>
<organism evidence="4 5">
    <name type="scientific">Pseudonocardia alaniniphila</name>
    <dbReference type="NCBI Taxonomy" id="75291"/>
    <lineage>
        <taxon>Bacteria</taxon>
        <taxon>Bacillati</taxon>
        <taxon>Actinomycetota</taxon>
        <taxon>Actinomycetes</taxon>
        <taxon>Pseudonocardiales</taxon>
        <taxon>Pseudonocardiaceae</taxon>
        <taxon>Pseudonocardia</taxon>
    </lineage>
</organism>
<keyword evidence="1 4" id="KW-0808">Transferase</keyword>
<dbReference type="PROSITE" id="PS51186">
    <property type="entry name" value="GNAT"/>
    <property type="match status" value="1"/>
</dbReference>
<name>A0ABS9TC27_9PSEU</name>
<dbReference type="Pfam" id="PF00583">
    <property type="entry name" value="Acetyltransf_1"/>
    <property type="match status" value="1"/>
</dbReference>
<dbReference type="EMBL" id="JAKXMK010000008">
    <property type="protein sequence ID" value="MCH6166077.1"/>
    <property type="molecule type" value="Genomic_DNA"/>
</dbReference>
<evidence type="ECO:0000256" key="2">
    <source>
        <dbReference type="ARBA" id="ARBA00023315"/>
    </source>
</evidence>
<dbReference type="Proteomes" id="UP001299970">
    <property type="component" value="Unassembled WGS sequence"/>
</dbReference>
<evidence type="ECO:0000313" key="4">
    <source>
        <dbReference type="EMBL" id="MCH6166077.1"/>
    </source>
</evidence>
<comment type="caution">
    <text evidence="4">The sequence shown here is derived from an EMBL/GenBank/DDBJ whole genome shotgun (WGS) entry which is preliminary data.</text>
</comment>
<dbReference type="InterPro" id="IPR000182">
    <property type="entry name" value="GNAT_dom"/>
</dbReference>
<sequence>MDLVVHNDVQAFARPALPLLWSDPMRHTIEISVLDAMCRGQERAAALLTVHDAGEVVGAALRTPGRPVLVSALQPGHAAAVDDALAAADQDLPGVSGPTGVAEAFAAAHVARTGARVLVEQRTRLFTLDELVPPTGVPGDVRSANEGDLDLLAEWRFAFAEADRGAWTSALSPRELAARSLRLGTGELLWEVDGVPVAQASARAVTAGMSRIGPVYTPPEHRGRGYAAAVTAAASRWALHEGAEHVLLFTDLANPTTNRLYPRIGYRPLHDALELRFER</sequence>
<accession>A0ABS9TC27</accession>
<evidence type="ECO:0000259" key="3">
    <source>
        <dbReference type="PROSITE" id="PS51186"/>
    </source>
</evidence>
<gene>
    <name evidence="4" type="ORF">MMF94_10325</name>
</gene>
<dbReference type="PANTHER" id="PTHR43877">
    <property type="entry name" value="AMINOALKYLPHOSPHONATE N-ACETYLTRANSFERASE-RELATED-RELATED"/>
    <property type="match status" value="1"/>
</dbReference>
<dbReference type="PANTHER" id="PTHR43877:SF2">
    <property type="entry name" value="AMINOALKYLPHOSPHONATE N-ACETYLTRANSFERASE-RELATED"/>
    <property type="match status" value="1"/>
</dbReference>
<proteinExistence type="predicted"/>
<keyword evidence="2 4" id="KW-0012">Acyltransferase</keyword>
<dbReference type="InterPro" id="IPR050832">
    <property type="entry name" value="Bact_Acetyltransf"/>
</dbReference>
<dbReference type="Gene3D" id="3.40.630.30">
    <property type="match status" value="1"/>
</dbReference>
<reference evidence="4 5" key="1">
    <citation type="submission" date="2022-03" db="EMBL/GenBank/DDBJ databases">
        <title>Pseudonocardia alaer sp. nov., a novel actinomycete isolated from reed forest soil.</title>
        <authorList>
            <person name="Wang L."/>
        </authorList>
    </citation>
    <scope>NUCLEOTIDE SEQUENCE [LARGE SCALE GENOMIC DNA]</scope>
    <source>
        <strain evidence="4 5">Y-16303</strain>
    </source>
</reference>
<protein>
    <submittedName>
        <fullName evidence="4">GNAT family N-acetyltransferase</fullName>
        <ecNumber evidence="4">2.3.1.-</ecNumber>
    </submittedName>
</protein>
<feature type="domain" description="N-acetyltransferase" evidence="3">
    <location>
        <begin position="139"/>
        <end position="279"/>
    </location>
</feature>
<keyword evidence="5" id="KW-1185">Reference proteome</keyword>
<dbReference type="GO" id="GO:0016746">
    <property type="term" value="F:acyltransferase activity"/>
    <property type="evidence" value="ECO:0007669"/>
    <property type="project" value="UniProtKB-KW"/>
</dbReference>
<dbReference type="SUPFAM" id="SSF55729">
    <property type="entry name" value="Acyl-CoA N-acyltransferases (Nat)"/>
    <property type="match status" value="1"/>
</dbReference>
<evidence type="ECO:0000313" key="5">
    <source>
        <dbReference type="Proteomes" id="UP001299970"/>
    </source>
</evidence>
<evidence type="ECO:0000256" key="1">
    <source>
        <dbReference type="ARBA" id="ARBA00022679"/>
    </source>
</evidence>
<dbReference type="EC" id="2.3.1.-" evidence="4"/>